<evidence type="ECO:0000256" key="2">
    <source>
        <dbReference type="ARBA" id="ARBA00023125"/>
    </source>
</evidence>
<dbReference type="SUPFAM" id="SSF54909">
    <property type="entry name" value="Dimeric alpha+beta barrel"/>
    <property type="match status" value="1"/>
</dbReference>
<dbReference type="Gene3D" id="3.30.70.920">
    <property type="match status" value="1"/>
</dbReference>
<dbReference type="EMBL" id="BAAAPO010000032">
    <property type="protein sequence ID" value="GAA1795579.1"/>
    <property type="molecule type" value="Genomic_DNA"/>
</dbReference>
<dbReference type="InterPro" id="IPR011008">
    <property type="entry name" value="Dimeric_a/b-barrel"/>
</dbReference>
<dbReference type="SMART" id="SM00344">
    <property type="entry name" value="HTH_ASNC"/>
    <property type="match status" value="1"/>
</dbReference>
<gene>
    <name evidence="5" type="ORF">GCM10009811_19880</name>
</gene>
<dbReference type="Proteomes" id="UP001499938">
    <property type="component" value="Unassembled WGS sequence"/>
</dbReference>
<evidence type="ECO:0000259" key="4">
    <source>
        <dbReference type="PROSITE" id="PS50956"/>
    </source>
</evidence>
<dbReference type="InterPro" id="IPR019887">
    <property type="entry name" value="Tscrpt_reg_AsnC/Lrp_C"/>
</dbReference>
<dbReference type="Gene3D" id="1.10.10.10">
    <property type="entry name" value="Winged helix-like DNA-binding domain superfamily/Winged helix DNA-binding domain"/>
    <property type="match status" value="1"/>
</dbReference>
<evidence type="ECO:0000313" key="5">
    <source>
        <dbReference type="EMBL" id="GAA1795579.1"/>
    </source>
</evidence>
<keyword evidence="2" id="KW-0238">DNA-binding</keyword>
<sequence length="161" mass="17465">MSKDLRPESVLDAVDATLLAALVEDARLANNRLAARAGVAASTALLRVRQLIDRGVIRGFHADIAPEAIGRPVQAVVAIRLRAHDRRHIDAFTTTVPRLPEVLQSFHVAGDDDYLLHVAVPSAAYLRDWILDQVTTHPAVAHSRTSLIFGHETGHSGPLPD</sequence>
<proteinExistence type="predicted"/>
<dbReference type="PANTHER" id="PTHR30154">
    <property type="entry name" value="LEUCINE-RESPONSIVE REGULATORY PROTEIN"/>
    <property type="match status" value="1"/>
</dbReference>
<dbReference type="SUPFAM" id="SSF46785">
    <property type="entry name" value="Winged helix' DNA-binding domain"/>
    <property type="match status" value="1"/>
</dbReference>
<keyword evidence="1" id="KW-0805">Transcription regulation</keyword>
<dbReference type="InterPro" id="IPR036390">
    <property type="entry name" value="WH_DNA-bd_sf"/>
</dbReference>
<dbReference type="InterPro" id="IPR000485">
    <property type="entry name" value="AsnC-type_HTH_dom"/>
</dbReference>
<dbReference type="RefSeq" id="WP_344084366.1">
    <property type="nucleotide sequence ID" value="NZ_BAAAPO010000032.1"/>
</dbReference>
<comment type="caution">
    <text evidence="5">The sequence shown here is derived from an EMBL/GenBank/DDBJ whole genome shotgun (WGS) entry which is preliminary data.</text>
</comment>
<protein>
    <submittedName>
        <fullName evidence="5">Lrp/AsnC family transcriptional regulator</fullName>
    </submittedName>
</protein>
<dbReference type="Pfam" id="PF13404">
    <property type="entry name" value="HTH_AsnC-type"/>
    <property type="match status" value="1"/>
</dbReference>
<dbReference type="PANTHER" id="PTHR30154:SF54">
    <property type="entry name" value="POSSIBLE TRANSCRIPTIONAL REGULATORY PROTEIN (PROBABLY LRP_ASNC-FAMILY)"/>
    <property type="match status" value="1"/>
</dbReference>
<name>A0ABN2LP92_9MICO</name>
<dbReference type="Pfam" id="PF01037">
    <property type="entry name" value="AsnC_trans_reg"/>
    <property type="match status" value="1"/>
</dbReference>
<dbReference type="InterPro" id="IPR019888">
    <property type="entry name" value="Tscrpt_reg_AsnC-like"/>
</dbReference>
<dbReference type="InterPro" id="IPR036388">
    <property type="entry name" value="WH-like_DNA-bd_sf"/>
</dbReference>
<evidence type="ECO:0000313" key="6">
    <source>
        <dbReference type="Proteomes" id="UP001499938"/>
    </source>
</evidence>
<keyword evidence="3" id="KW-0804">Transcription</keyword>
<evidence type="ECO:0000256" key="1">
    <source>
        <dbReference type="ARBA" id="ARBA00023015"/>
    </source>
</evidence>
<evidence type="ECO:0000256" key="3">
    <source>
        <dbReference type="ARBA" id="ARBA00023163"/>
    </source>
</evidence>
<feature type="domain" description="HTH asnC-type" evidence="4">
    <location>
        <begin position="11"/>
        <end position="72"/>
    </location>
</feature>
<organism evidence="5 6">
    <name type="scientific">Nostocoides veronense</name>
    <dbReference type="NCBI Taxonomy" id="330836"/>
    <lineage>
        <taxon>Bacteria</taxon>
        <taxon>Bacillati</taxon>
        <taxon>Actinomycetota</taxon>
        <taxon>Actinomycetes</taxon>
        <taxon>Micrococcales</taxon>
        <taxon>Intrasporangiaceae</taxon>
        <taxon>Nostocoides</taxon>
    </lineage>
</organism>
<dbReference type="PRINTS" id="PR00033">
    <property type="entry name" value="HTHASNC"/>
</dbReference>
<accession>A0ABN2LP92</accession>
<keyword evidence="6" id="KW-1185">Reference proteome</keyword>
<dbReference type="PROSITE" id="PS50956">
    <property type="entry name" value="HTH_ASNC_2"/>
    <property type="match status" value="1"/>
</dbReference>
<reference evidence="5 6" key="1">
    <citation type="journal article" date="2019" name="Int. J. Syst. Evol. Microbiol.">
        <title>The Global Catalogue of Microorganisms (GCM) 10K type strain sequencing project: providing services to taxonomists for standard genome sequencing and annotation.</title>
        <authorList>
            <consortium name="The Broad Institute Genomics Platform"/>
            <consortium name="The Broad Institute Genome Sequencing Center for Infectious Disease"/>
            <person name="Wu L."/>
            <person name="Ma J."/>
        </authorList>
    </citation>
    <scope>NUCLEOTIDE SEQUENCE [LARGE SCALE GENOMIC DNA]</scope>
    <source>
        <strain evidence="5 6">JCM 15592</strain>
    </source>
</reference>